<dbReference type="InterPro" id="IPR007111">
    <property type="entry name" value="NACHT_NTPase"/>
</dbReference>
<dbReference type="PRINTS" id="PR00320">
    <property type="entry name" value="GPROTEINBRPT"/>
</dbReference>
<dbReference type="PROSITE" id="PS00678">
    <property type="entry name" value="WD_REPEATS_1"/>
    <property type="match status" value="10"/>
</dbReference>
<feature type="repeat" description="WD" evidence="3">
    <location>
        <begin position="984"/>
        <end position="1025"/>
    </location>
</feature>
<dbReference type="InterPro" id="IPR056884">
    <property type="entry name" value="NPHP3-like_N"/>
</dbReference>
<comment type="caution">
    <text evidence="6">The sequence shown here is derived from an EMBL/GenBank/DDBJ whole genome shotgun (WGS) entry which is preliminary data.</text>
</comment>
<feature type="repeat" description="WD" evidence="3">
    <location>
        <begin position="858"/>
        <end position="899"/>
    </location>
</feature>
<dbReference type="InterPro" id="IPR001680">
    <property type="entry name" value="WD40_rpt"/>
</dbReference>
<dbReference type="Gene3D" id="3.40.50.300">
    <property type="entry name" value="P-loop containing nucleotide triphosphate hydrolases"/>
    <property type="match status" value="1"/>
</dbReference>
<dbReference type="PROSITE" id="PS50294">
    <property type="entry name" value="WD_REPEATS_REGION"/>
    <property type="match status" value="10"/>
</dbReference>
<evidence type="ECO:0000256" key="4">
    <source>
        <dbReference type="SAM" id="MobiDB-lite"/>
    </source>
</evidence>
<evidence type="ECO:0000256" key="2">
    <source>
        <dbReference type="ARBA" id="ARBA00022737"/>
    </source>
</evidence>
<dbReference type="InterPro" id="IPR015943">
    <property type="entry name" value="WD40/YVTN_repeat-like_dom_sf"/>
</dbReference>
<dbReference type="PROSITE" id="PS50082">
    <property type="entry name" value="WD_REPEATS_2"/>
    <property type="match status" value="10"/>
</dbReference>
<gene>
    <name evidence="6" type="ORF">B0T10DRAFT_280692</name>
</gene>
<evidence type="ECO:0000313" key="7">
    <source>
        <dbReference type="Proteomes" id="UP000777438"/>
    </source>
</evidence>
<dbReference type="Proteomes" id="UP000777438">
    <property type="component" value="Unassembled WGS sequence"/>
</dbReference>
<evidence type="ECO:0000259" key="5">
    <source>
        <dbReference type="PROSITE" id="PS50837"/>
    </source>
</evidence>
<keyword evidence="2" id="KW-0677">Repeat</keyword>
<keyword evidence="7" id="KW-1185">Reference proteome</keyword>
<feature type="repeat" description="WD" evidence="3">
    <location>
        <begin position="942"/>
        <end position="983"/>
    </location>
</feature>
<dbReference type="SMART" id="SM00320">
    <property type="entry name" value="WD40"/>
    <property type="match status" value="10"/>
</dbReference>
<accession>A0A9P8VP20</accession>
<feature type="repeat" description="WD" evidence="3">
    <location>
        <begin position="774"/>
        <end position="815"/>
    </location>
</feature>
<proteinExistence type="predicted"/>
<feature type="region of interest" description="Disordered" evidence="4">
    <location>
        <begin position="1051"/>
        <end position="1074"/>
    </location>
</feature>
<name>A0A9P8VP20_9HYPO</name>
<dbReference type="InterPro" id="IPR036322">
    <property type="entry name" value="WD40_repeat_dom_sf"/>
</dbReference>
<sequence>MNSIGHAAVEGNGKLQVGNTYINNYNEPNRNRCLADLRLTDPRVEKTRIEHIKGGLLKDSYKWVLDHDEFRRWRDGRDSRLLWIKGDAGKGKTMLLCGVIDELLPTCAHSVSFFFCQGTDSKLNHATAVLRGLIYLLLLQQPSLISYIQDRYDHAGRRVFEDTNAFYTLSQALASMLRDHRAEGCCMVIDALDECETGLPQLLDFIVKVESTSARVKWIVSSRNRHEIEQRLYLAASKTRLSLELNAHHIRQAINTYIDHKVAYLVSLKDKKPLQDQVRDEMRNRADGTFLWVALVAQELQNVRSWDVLRVLKQMPAGLVPLYERMMLHIQQLQPDDSDFCRLIISAATVAYRPLRLCELGVLSGLPRDVSDDLRSVVDMCASFLTIRDDHVYLIHQSVKDFLTSKESNAIFQHGFAAAHHTMFLKSIQIMSDTLRHDMYDVRHPGTSMDHFRLPDPDPLAPVRYSCVYWVDHLNDAISHRTSTPINDLHDNGTVYKFLSKKYLYWLEALSLLRGMPEGVVAMTKLETLLEESNKSRLFDLIRDARRFILSHGWAIGNAPLQAYTSALIFSPRHSITRKLFEGEDPNWIVGKPAMAEDWDACQATLEGHGGWVQSVAFSPDGQRLASASDDHTVKIWDATTGHCQATLEGHGGWVRSVAFSPDGQRLASASDDHTVKIWDATTGHCQATLEGHGGWVRSVAFSPDGQRLASASYDRTVKIWDATTGHCQATLEGHGGSVESVAFSPDGQRLASASYDRTVKIWDATTGHCQATLEGHGEWVRSVAFSPDGQRLASASYDGTVKIWDATTGHCQATLEGHGEWVRSVAFSPDGQRLASASDDGTVKIWDATTGHCQATLEGHGGSVESVAFSPDGQRLASASYDHTVKIWDATTGHCQATLEGHGGWVQSVAFSPDGQRLASASYDHTVKIWDATTGHCQATLEGHGGCVRSVAFSPDGQRLASASDDGTVKIWDATTGHCQATLEGHGGSVESVAFSPDGQRLASASYDHTVKIWDATTGHCQATLEGHRVFNNIRFDQTGARLLTDAGTFDLSVPSPSPSPPDALPSGHPHHPRQGYGISADDVWITYQGRNLLWLPSEYRPNTSAIAASTVALGCMSGRVLLFRFTGDAPPR</sequence>
<evidence type="ECO:0000313" key="6">
    <source>
        <dbReference type="EMBL" id="KAH6869668.1"/>
    </source>
</evidence>
<dbReference type="SUPFAM" id="SSF50978">
    <property type="entry name" value="WD40 repeat-like"/>
    <property type="match status" value="2"/>
</dbReference>
<dbReference type="FunFam" id="2.130.10.10:FF:000228">
    <property type="entry name" value="COMPASS-like H3K4 histone methylase component WDR5A"/>
    <property type="match status" value="2"/>
</dbReference>
<dbReference type="SUPFAM" id="SSF52540">
    <property type="entry name" value="P-loop containing nucleoside triphosphate hydrolases"/>
    <property type="match status" value="1"/>
</dbReference>
<dbReference type="PROSITE" id="PS50837">
    <property type="entry name" value="NACHT"/>
    <property type="match status" value="1"/>
</dbReference>
<dbReference type="OrthoDB" id="538223at2759"/>
<feature type="repeat" description="WD" evidence="3">
    <location>
        <begin position="606"/>
        <end position="647"/>
    </location>
</feature>
<dbReference type="EMBL" id="JAGPYM010000068">
    <property type="protein sequence ID" value="KAH6869668.1"/>
    <property type="molecule type" value="Genomic_DNA"/>
</dbReference>
<dbReference type="AlphaFoldDB" id="A0A9P8VP20"/>
<dbReference type="Gene3D" id="2.130.10.10">
    <property type="entry name" value="YVTN repeat-like/Quinoprotein amine dehydrogenase"/>
    <property type="match status" value="5"/>
</dbReference>
<keyword evidence="1 3" id="KW-0853">WD repeat</keyword>
<feature type="domain" description="NACHT" evidence="5">
    <location>
        <begin position="80"/>
        <end position="223"/>
    </location>
</feature>
<dbReference type="InterPro" id="IPR019775">
    <property type="entry name" value="WD40_repeat_CS"/>
</dbReference>
<dbReference type="InterPro" id="IPR027417">
    <property type="entry name" value="P-loop_NTPase"/>
</dbReference>
<organism evidence="6 7">
    <name type="scientific">Thelonectria olida</name>
    <dbReference type="NCBI Taxonomy" id="1576542"/>
    <lineage>
        <taxon>Eukaryota</taxon>
        <taxon>Fungi</taxon>
        <taxon>Dikarya</taxon>
        <taxon>Ascomycota</taxon>
        <taxon>Pezizomycotina</taxon>
        <taxon>Sordariomycetes</taxon>
        <taxon>Hypocreomycetidae</taxon>
        <taxon>Hypocreales</taxon>
        <taxon>Nectriaceae</taxon>
        <taxon>Thelonectria</taxon>
    </lineage>
</organism>
<dbReference type="InterPro" id="IPR020472">
    <property type="entry name" value="WD40_PAC1"/>
</dbReference>
<dbReference type="PANTHER" id="PTHR19848:SF8">
    <property type="entry name" value="F-BOX AND WD REPEAT DOMAIN CONTAINING 7"/>
    <property type="match status" value="1"/>
</dbReference>
<dbReference type="Pfam" id="PF24883">
    <property type="entry name" value="NPHP3_N"/>
    <property type="match status" value="1"/>
</dbReference>
<feature type="repeat" description="WD" evidence="3">
    <location>
        <begin position="732"/>
        <end position="773"/>
    </location>
</feature>
<dbReference type="CDD" id="cd00200">
    <property type="entry name" value="WD40"/>
    <property type="match status" value="2"/>
</dbReference>
<feature type="repeat" description="WD" evidence="3">
    <location>
        <begin position="900"/>
        <end position="941"/>
    </location>
</feature>
<dbReference type="Pfam" id="PF25173">
    <property type="entry name" value="Beta-prop_WDR3_1st"/>
    <property type="match status" value="1"/>
</dbReference>
<dbReference type="FunFam" id="3.40.50.300:FF:001638">
    <property type="entry name" value="NACHT and WD40 domain protein"/>
    <property type="match status" value="1"/>
</dbReference>
<feature type="repeat" description="WD" evidence="3">
    <location>
        <begin position="690"/>
        <end position="731"/>
    </location>
</feature>
<dbReference type="Pfam" id="PF00400">
    <property type="entry name" value="WD40"/>
    <property type="match status" value="6"/>
</dbReference>
<protein>
    <submittedName>
        <fullName evidence="6">WD40-repeat-containing domain protein</fullName>
    </submittedName>
</protein>
<dbReference type="GO" id="GO:0035097">
    <property type="term" value="C:histone methyltransferase complex"/>
    <property type="evidence" value="ECO:0007669"/>
    <property type="project" value="UniProtKB-ARBA"/>
</dbReference>
<evidence type="ECO:0000256" key="1">
    <source>
        <dbReference type="ARBA" id="ARBA00022574"/>
    </source>
</evidence>
<feature type="repeat" description="WD" evidence="3">
    <location>
        <begin position="816"/>
        <end position="857"/>
    </location>
</feature>
<dbReference type="PANTHER" id="PTHR19848">
    <property type="entry name" value="WD40 REPEAT PROTEIN"/>
    <property type="match status" value="1"/>
</dbReference>
<feature type="repeat" description="WD" evidence="3">
    <location>
        <begin position="648"/>
        <end position="689"/>
    </location>
</feature>
<reference evidence="6 7" key="1">
    <citation type="journal article" date="2021" name="Nat. Commun.">
        <title>Genetic determinants of endophytism in the Arabidopsis root mycobiome.</title>
        <authorList>
            <person name="Mesny F."/>
            <person name="Miyauchi S."/>
            <person name="Thiergart T."/>
            <person name="Pickel B."/>
            <person name="Atanasova L."/>
            <person name="Karlsson M."/>
            <person name="Huettel B."/>
            <person name="Barry K.W."/>
            <person name="Haridas S."/>
            <person name="Chen C."/>
            <person name="Bauer D."/>
            <person name="Andreopoulos W."/>
            <person name="Pangilinan J."/>
            <person name="LaButti K."/>
            <person name="Riley R."/>
            <person name="Lipzen A."/>
            <person name="Clum A."/>
            <person name="Drula E."/>
            <person name="Henrissat B."/>
            <person name="Kohler A."/>
            <person name="Grigoriev I.V."/>
            <person name="Martin F.M."/>
            <person name="Hacquard S."/>
        </authorList>
    </citation>
    <scope>NUCLEOTIDE SEQUENCE [LARGE SCALE GENOMIC DNA]</scope>
    <source>
        <strain evidence="6 7">MPI-CAGE-CH-0241</strain>
    </source>
</reference>
<evidence type="ECO:0000256" key="3">
    <source>
        <dbReference type="PROSITE-ProRule" id="PRU00221"/>
    </source>
</evidence>